<accession>A0AA35SPK0</accession>
<keyword evidence="2" id="KW-1185">Reference proteome</keyword>
<dbReference type="EMBL" id="CASHTH010002661">
    <property type="protein sequence ID" value="CAI8033359.1"/>
    <property type="molecule type" value="Genomic_DNA"/>
</dbReference>
<sequence>MNWRLSLVHSCVFQVQKCFGQRGSCHHNELPATFQELWEGAGCSALVSTPRCAPAQCTEVSPVDSRSLGTASPALRYEHVYSPPLARPLALPPCAN</sequence>
<protein>
    <submittedName>
        <fullName evidence="1">Uncharacterized protein</fullName>
    </submittedName>
</protein>
<evidence type="ECO:0000313" key="1">
    <source>
        <dbReference type="EMBL" id="CAI8033359.1"/>
    </source>
</evidence>
<name>A0AA35SPK0_GEOBA</name>
<organism evidence="1 2">
    <name type="scientific">Geodia barretti</name>
    <name type="common">Barrett's horny sponge</name>
    <dbReference type="NCBI Taxonomy" id="519541"/>
    <lineage>
        <taxon>Eukaryota</taxon>
        <taxon>Metazoa</taxon>
        <taxon>Porifera</taxon>
        <taxon>Demospongiae</taxon>
        <taxon>Heteroscleromorpha</taxon>
        <taxon>Tetractinellida</taxon>
        <taxon>Astrophorina</taxon>
        <taxon>Geodiidae</taxon>
        <taxon>Geodia</taxon>
    </lineage>
</organism>
<reference evidence="1" key="1">
    <citation type="submission" date="2023-03" db="EMBL/GenBank/DDBJ databases">
        <authorList>
            <person name="Steffen K."/>
            <person name="Cardenas P."/>
        </authorList>
    </citation>
    <scope>NUCLEOTIDE SEQUENCE</scope>
</reference>
<dbReference type="AlphaFoldDB" id="A0AA35SPK0"/>
<comment type="caution">
    <text evidence="1">The sequence shown here is derived from an EMBL/GenBank/DDBJ whole genome shotgun (WGS) entry which is preliminary data.</text>
</comment>
<dbReference type="Proteomes" id="UP001174909">
    <property type="component" value="Unassembled WGS sequence"/>
</dbReference>
<proteinExistence type="predicted"/>
<evidence type="ECO:0000313" key="2">
    <source>
        <dbReference type="Proteomes" id="UP001174909"/>
    </source>
</evidence>
<feature type="non-terminal residue" evidence="1">
    <location>
        <position position="96"/>
    </location>
</feature>
<gene>
    <name evidence="1" type="ORF">GBAR_LOCUS18818</name>
</gene>